<reference evidence="2" key="1">
    <citation type="submission" date="2018-05" db="EMBL/GenBank/DDBJ databases">
        <authorList>
            <person name="Lanie J.A."/>
            <person name="Ng W.-L."/>
            <person name="Kazmierczak K.M."/>
            <person name="Andrzejewski T.M."/>
            <person name="Davidsen T.M."/>
            <person name="Wayne K.J."/>
            <person name="Tettelin H."/>
            <person name="Glass J.I."/>
            <person name="Rusch D."/>
            <person name="Podicherti R."/>
            <person name="Tsui H.-C.T."/>
            <person name="Winkler M.E."/>
        </authorList>
    </citation>
    <scope>NUCLEOTIDE SEQUENCE</scope>
</reference>
<keyword evidence="1" id="KW-0812">Transmembrane</keyword>
<sequence>MFGLLFLTYFFIVVLYTITIKQLSIKNDNAE</sequence>
<dbReference type="EMBL" id="UINC01095951">
    <property type="protein sequence ID" value="SVC52433.1"/>
    <property type="molecule type" value="Genomic_DNA"/>
</dbReference>
<dbReference type="AlphaFoldDB" id="A0A382MTX2"/>
<name>A0A382MTX2_9ZZZZ</name>
<organism evidence="2">
    <name type="scientific">marine metagenome</name>
    <dbReference type="NCBI Taxonomy" id="408172"/>
    <lineage>
        <taxon>unclassified sequences</taxon>
        <taxon>metagenomes</taxon>
        <taxon>ecological metagenomes</taxon>
    </lineage>
</organism>
<feature type="transmembrane region" description="Helical" evidence="1">
    <location>
        <begin position="6"/>
        <end position="25"/>
    </location>
</feature>
<gene>
    <name evidence="2" type="ORF">METZ01_LOCUS305287</name>
</gene>
<proteinExistence type="predicted"/>
<accession>A0A382MTX2</accession>
<keyword evidence="1" id="KW-1133">Transmembrane helix</keyword>
<evidence type="ECO:0000256" key="1">
    <source>
        <dbReference type="SAM" id="Phobius"/>
    </source>
</evidence>
<evidence type="ECO:0000313" key="2">
    <source>
        <dbReference type="EMBL" id="SVC52433.1"/>
    </source>
</evidence>
<keyword evidence="1" id="KW-0472">Membrane</keyword>
<protein>
    <submittedName>
        <fullName evidence="2">Uncharacterized protein</fullName>
    </submittedName>
</protein>